<dbReference type="Proteomes" id="UP001218218">
    <property type="component" value="Unassembled WGS sequence"/>
</dbReference>
<evidence type="ECO:0008006" key="3">
    <source>
        <dbReference type="Google" id="ProtNLM"/>
    </source>
</evidence>
<dbReference type="InterPro" id="IPR032675">
    <property type="entry name" value="LRR_dom_sf"/>
</dbReference>
<accession>A0AAD6Z9V8</accession>
<organism evidence="1 2">
    <name type="scientific">Mycena albidolilacea</name>
    <dbReference type="NCBI Taxonomy" id="1033008"/>
    <lineage>
        <taxon>Eukaryota</taxon>
        <taxon>Fungi</taxon>
        <taxon>Dikarya</taxon>
        <taxon>Basidiomycota</taxon>
        <taxon>Agaricomycotina</taxon>
        <taxon>Agaricomycetes</taxon>
        <taxon>Agaricomycetidae</taxon>
        <taxon>Agaricales</taxon>
        <taxon>Marasmiineae</taxon>
        <taxon>Mycenaceae</taxon>
        <taxon>Mycena</taxon>
    </lineage>
</organism>
<evidence type="ECO:0000313" key="1">
    <source>
        <dbReference type="EMBL" id="KAJ7314199.1"/>
    </source>
</evidence>
<sequence length="434" mass="48381">MVFSPLLSVPTELLLAVTEAIDDGASLRSFALTCKLARLLAEPVLYRAVLQPPTRAELVQALDLRPEYGRHADVEELTPLIGAMTQLRALSMESPFANYGLWGSSATRPRWEALMQGYRALFLNAHSGAGLQNLQSLTIHWSGDASPFWQLTEFKPILTLPALQRLTISCAVLGDDLADGLAAFAGTTPLTHLELVECFVLQEALAAVLALPRALRSCHLGTMRYHTSPSNNYDEASPEQQLEALRQQRHSLQQLTWFDKDFAHHTDVLRVSTVPGRGLYDFTELHTLTLDGASALLFSTLLSEWAPPNLDRLRIIRHDEGTVLDHLTDSVDYARIPGIPSPFALHQYLPKLHHLDLVLSPEDGWNTEPLWAKPDRRDLVKRLGEEYHARGICLAIFTANRGSTYPPYLSGEEVPCEEPAYRAENAWFCSCCLE</sequence>
<evidence type="ECO:0000313" key="2">
    <source>
        <dbReference type="Proteomes" id="UP001218218"/>
    </source>
</evidence>
<dbReference type="AlphaFoldDB" id="A0AAD6Z9V8"/>
<reference evidence="1" key="1">
    <citation type="submission" date="2023-03" db="EMBL/GenBank/DDBJ databases">
        <title>Massive genome expansion in bonnet fungi (Mycena s.s.) driven by repeated elements and novel gene families across ecological guilds.</title>
        <authorList>
            <consortium name="Lawrence Berkeley National Laboratory"/>
            <person name="Harder C.B."/>
            <person name="Miyauchi S."/>
            <person name="Viragh M."/>
            <person name="Kuo A."/>
            <person name="Thoen E."/>
            <person name="Andreopoulos B."/>
            <person name="Lu D."/>
            <person name="Skrede I."/>
            <person name="Drula E."/>
            <person name="Henrissat B."/>
            <person name="Morin E."/>
            <person name="Kohler A."/>
            <person name="Barry K."/>
            <person name="LaButti K."/>
            <person name="Morin E."/>
            <person name="Salamov A."/>
            <person name="Lipzen A."/>
            <person name="Mereny Z."/>
            <person name="Hegedus B."/>
            <person name="Baldrian P."/>
            <person name="Stursova M."/>
            <person name="Weitz H."/>
            <person name="Taylor A."/>
            <person name="Grigoriev I.V."/>
            <person name="Nagy L.G."/>
            <person name="Martin F."/>
            <person name="Kauserud H."/>
        </authorList>
    </citation>
    <scope>NUCLEOTIDE SEQUENCE</scope>
    <source>
        <strain evidence="1">CBHHK002</strain>
    </source>
</reference>
<comment type="caution">
    <text evidence="1">The sequence shown here is derived from an EMBL/GenBank/DDBJ whole genome shotgun (WGS) entry which is preliminary data.</text>
</comment>
<dbReference type="SUPFAM" id="SSF52047">
    <property type="entry name" value="RNI-like"/>
    <property type="match status" value="1"/>
</dbReference>
<proteinExistence type="predicted"/>
<dbReference type="EMBL" id="JARIHO010000068">
    <property type="protein sequence ID" value="KAJ7314199.1"/>
    <property type="molecule type" value="Genomic_DNA"/>
</dbReference>
<dbReference type="Gene3D" id="3.80.10.10">
    <property type="entry name" value="Ribonuclease Inhibitor"/>
    <property type="match status" value="1"/>
</dbReference>
<keyword evidence="2" id="KW-1185">Reference proteome</keyword>
<protein>
    <recommendedName>
        <fullName evidence="3">F-box domain-containing protein</fullName>
    </recommendedName>
</protein>
<gene>
    <name evidence="1" type="ORF">DFH08DRAFT_1041825</name>
</gene>
<name>A0AAD6Z9V8_9AGAR</name>